<evidence type="ECO:0000256" key="6">
    <source>
        <dbReference type="ARBA" id="ARBA00022763"/>
    </source>
</evidence>
<dbReference type="Gene3D" id="1.10.10.10">
    <property type="entry name" value="Winged helix-like DNA-binding domain superfamily/Winged helix DNA-binding domain"/>
    <property type="match status" value="1"/>
</dbReference>
<evidence type="ECO:0000313" key="14">
    <source>
        <dbReference type="Proteomes" id="UP000281343"/>
    </source>
</evidence>
<evidence type="ECO:0000256" key="11">
    <source>
        <dbReference type="PIRSR" id="PIRSR000409-3"/>
    </source>
</evidence>
<keyword evidence="5" id="KW-0808">Transferase</keyword>
<dbReference type="CDD" id="cd06445">
    <property type="entry name" value="ATase"/>
    <property type="match status" value="1"/>
</dbReference>
<dbReference type="InterPro" id="IPR016221">
    <property type="entry name" value="Bifunct_regulatory_prot_Ada"/>
</dbReference>
<evidence type="ECO:0000256" key="3">
    <source>
        <dbReference type="ARBA" id="ARBA00011918"/>
    </source>
</evidence>
<dbReference type="RefSeq" id="WP_121898046.1">
    <property type="nucleotide sequence ID" value="NZ_RCNT01000005.1"/>
</dbReference>
<dbReference type="PANTHER" id="PTHR10815">
    <property type="entry name" value="METHYLATED-DNA--PROTEIN-CYSTEINE METHYLTRANSFERASE"/>
    <property type="match status" value="1"/>
</dbReference>
<evidence type="ECO:0000256" key="8">
    <source>
        <dbReference type="ARBA" id="ARBA00023204"/>
    </source>
</evidence>
<dbReference type="Gene3D" id="1.10.10.60">
    <property type="entry name" value="Homeodomain-like"/>
    <property type="match status" value="1"/>
</dbReference>
<dbReference type="GO" id="GO:0008270">
    <property type="term" value="F:zinc ion binding"/>
    <property type="evidence" value="ECO:0007669"/>
    <property type="project" value="InterPro"/>
</dbReference>
<feature type="domain" description="HTH araC/xylS-type" evidence="12">
    <location>
        <begin position="106"/>
        <end position="178"/>
    </location>
</feature>
<comment type="similarity">
    <text evidence="2">Belongs to the MGMT family.</text>
</comment>
<feature type="active site" description="Nucleophile; methyl group acceptor from either O6-methylguanine or O4-methylthymine" evidence="10">
    <location>
        <position position="315"/>
    </location>
</feature>
<keyword evidence="11" id="KW-0862">Zinc</keyword>
<keyword evidence="8" id="KW-0234">DNA repair</keyword>
<dbReference type="NCBIfam" id="TIGR00589">
    <property type="entry name" value="ogt"/>
    <property type="match status" value="1"/>
</dbReference>
<reference evidence="13 14" key="1">
    <citation type="submission" date="2018-10" db="EMBL/GenBank/DDBJ databases">
        <authorList>
            <person name="Jung H.S."/>
            <person name="Jeon C.O."/>
        </authorList>
    </citation>
    <scope>NUCLEOTIDE SEQUENCE [LARGE SCALE GENOMIC DNA]</scope>
    <source>
        <strain evidence="13 14">MA-7-27</strain>
    </source>
</reference>
<dbReference type="PIRSF" id="PIRSF000409">
    <property type="entry name" value="Ada"/>
    <property type="match status" value="1"/>
</dbReference>
<evidence type="ECO:0000259" key="12">
    <source>
        <dbReference type="PROSITE" id="PS01124"/>
    </source>
</evidence>
<dbReference type="InterPro" id="IPR018060">
    <property type="entry name" value="HTH_AraC"/>
</dbReference>
<dbReference type="InterPro" id="IPR036388">
    <property type="entry name" value="WH-like_DNA-bd_sf"/>
</dbReference>
<dbReference type="FunFam" id="1.10.10.10:FF:000214">
    <property type="entry name" value="Methylated-DNA--protein-cysteine methyltransferase"/>
    <property type="match status" value="1"/>
</dbReference>
<dbReference type="InterPro" id="IPR035451">
    <property type="entry name" value="Ada-like_dom_sf"/>
</dbReference>
<dbReference type="PROSITE" id="PS01124">
    <property type="entry name" value="HTH_ARAC_FAMILY_2"/>
    <property type="match status" value="1"/>
</dbReference>
<gene>
    <name evidence="13" type="ORF">D9R08_10685</name>
</gene>
<dbReference type="Pfam" id="PF12833">
    <property type="entry name" value="HTH_18"/>
    <property type="match status" value="1"/>
</dbReference>
<dbReference type="GO" id="GO:0003700">
    <property type="term" value="F:DNA-binding transcription factor activity"/>
    <property type="evidence" value="ECO:0007669"/>
    <property type="project" value="InterPro"/>
</dbReference>
<dbReference type="AlphaFoldDB" id="A0A3L9YGI1"/>
<evidence type="ECO:0000256" key="7">
    <source>
        <dbReference type="ARBA" id="ARBA00023159"/>
    </source>
</evidence>
<feature type="binding site" evidence="11">
    <location>
        <position position="68"/>
    </location>
    <ligand>
        <name>Zn(2+)</name>
        <dbReference type="ChEBI" id="CHEBI:29105"/>
    </ligand>
</feature>
<dbReference type="InterPro" id="IPR036631">
    <property type="entry name" value="MGMT_N_sf"/>
</dbReference>
<dbReference type="SUPFAM" id="SSF57884">
    <property type="entry name" value="Ada DNA repair protein, N-terminal domain (N-Ada 10)"/>
    <property type="match status" value="1"/>
</dbReference>
<dbReference type="InterPro" id="IPR004026">
    <property type="entry name" value="Ada_DNA_repair_Zn-bd"/>
</dbReference>
<dbReference type="Proteomes" id="UP000281343">
    <property type="component" value="Unassembled WGS sequence"/>
</dbReference>
<dbReference type="GO" id="GO:0003908">
    <property type="term" value="F:methylated-DNA-[protein]-cysteine S-methyltransferase activity"/>
    <property type="evidence" value="ECO:0007669"/>
    <property type="project" value="UniProtKB-EC"/>
</dbReference>
<accession>A0A3L9YGI1</accession>
<evidence type="ECO:0000256" key="2">
    <source>
        <dbReference type="ARBA" id="ARBA00008711"/>
    </source>
</evidence>
<feature type="binding site" evidence="11">
    <location>
        <position position="37"/>
    </location>
    <ligand>
        <name>Zn(2+)</name>
        <dbReference type="ChEBI" id="CHEBI:29105"/>
    </ligand>
</feature>
<evidence type="ECO:0000256" key="9">
    <source>
        <dbReference type="ARBA" id="ARBA00049348"/>
    </source>
</evidence>
<dbReference type="Gene3D" id="3.30.160.70">
    <property type="entry name" value="Methylated DNA-protein cysteine methyltransferase domain"/>
    <property type="match status" value="1"/>
</dbReference>
<evidence type="ECO:0000256" key="4">
    <source>
        <dbReference type="ARBA" id="ARBA00022603"/>
    </source>
</evidence>
<comment type="cofactor">
    <cofactor evidence="11">
        <name>Zn(2+)</name>
        <dbReference type="ChEBI" id="CHEBI:29105"/>
    </cofactor>
    <text evidence="11">Binds 1 zinc ion per subunit.</text>
</comment>
<dbReference type="EC" id="2.1.1.63" evidence="3"/>
<sequence length="353" mass="38419">MLMTTPDSDTLYAALLARDPAYDGQVFVGVSTTGIFCRLSCPARKPNRANCRFFDSAAASIGAGFRPCKRCDPLAHGDPVVTRLLAALEAEPSRRWSETDIIAMKIDPSTARRAFKRAFGLSFLEMARHRRLAAGFTTLAAGGRVIDAQIDAGFSSPDAFRQAVIRLLGLPPGQLLKSAELTADWIATPIGPMIAVASRHALHLLEFFDRRALPAALRRLLLDSHGRLGFGRTDLIDQLERALNLYFSGGSARFDLPLRQPGSAFQQSVWAELQRIPAGERRSYGQLAEALGRPEAVRAVARANGANTLAILVPCHRITGADGALTGYGGGLWRKDHLLTLEGRYEDQKRIST</sequence>
<keyword evidence="14" id="KW-1185">Reference proteome</keyword>
<name>A0A3L9YGI1_9RHOB</name>
<comment type="catalytic activity">
    <reaction evidence="9">
        <text>a 6-O-methyl-2'-deoxyguanosine in DNA + L-cysteinyl-[protein] = S-methyl-L-cysteinyl-[protein] + a 2'-deoxyguanosine in DNA</text>
        <dbReference type="Rhea" id="RHEA:24000"/>
        <dbReference type="Rhea" id="RHEA-COMP:10131"/>
        <dbReference type="Rhea" id="RHEA-COMP:10132"/>
        <dbReference type="Rhea" id="RHEA-COMP:11367"/>
        <dbReference type="Rhea" id="RHEA-COMP:11368"/>
        <dbReference type="ChEBI" id="CHEBI:29950"/>
        <dbReference type="ChEBI" id="CHEBI:82612"/>
        <dbReference type="ChEBI" id="CHEBI:85445"/>
        <dbReference type="ChEBI" id="CHEBI:85448"/>
        <dbReference type="EC" id="2.1.1.63"/>
    </reaction>
</comment>
<dbReference type="SMART" id="SM00342">
    <property type="entry name" value="HTH_ARAC"/>
    <property type="match status" value="1"/>
</dbReference>
<evidence type="ECO:0000256" key="1">
    <source>
        <dbReference type="ARBA" id="ARBA00001286"/>
    </source>
</evidence>
<dbReference type="SUPFAM" id="SSF53155">
    <property type="entry name" value="Methylated DNA-protein cysteine methyltransferase domain"/>
    <property type="match status" value="1"/>
</dbReference>
<comment type="catalytic activity">
    <reaction evidence="1">
        <text>a 4-O-methyl-thymidine in DNA + L-cysteinyl-[protein] = a thymidine in DNA + S-methyl-L-cysteinyl-[protein]</text>
        <dbReference type="Rhea" id="RHEA:53428"/>
        <dbReference type="Rhea" id="RHEA-COMP:10131"/>
        <dbReference type="Rhea" id="RHEA-COMP:10132"/>
        <dbReference type="Rhea" id="RHEA-COMP:13555"/>
        <dbReference type="Rhea" id="RHEA-COMP:13556"/>
        <dbReference type="ChEBI" id="CHEBI:29950"/>
        <dbReference type="ChEBI" id="CHEBI:82612"/>
        <dbReference type="ChEBI" id="CHEBI:137386"/>
        <dbReference type="ChEBI" id="CHEBI:137387"/>
        <dbReference type="EC" id="2.1.1.63"/>
    </reaction>
</comment>
<evidence type="ECO:0000313" key="13">
    <source>
        <dbReference type="EMBL" id="RMA41940.1"/>
    </source>
</evidence>
<feature type="active site" description="Nucleophile; methyl group acceptor from methylphosphotriester" evidence="10">
    <location>
        <position position="37"/>
    </location>
</feature>
<dbReference type="InterPro" id="IPR036217">
    <property type="entry name" value="MethylDNA_cys_MeTrfase_DNAb"/>
</dbReference>
<evidence type="ECO:0000256" key="10">
    <source>
        <dbReference type="PIRSR" id="PIRSR000409-1"/>
    </source>
</evidence>
<dbReference type="OrthoDB" id="9802228at2"/>
<dbReference type="GO" id="GO:0006281">
    <property type="term" value="P:DNA repair"/>
    <property type="evidence" value="ECO:0007669"/>
    <property type="project" value="UniProtKB-KW"/>
</dbReference>
<evidence type="ECO:0000256" key="5">
    <source>
        <dbReference type="ARBA" id="ARBA00022679"/>
    </source>
</evidence>
<dbReference type="PANTHER" id="PTHR10815:SF5">
    <property type="entry name" value="METHYLATED-DNA--PROTEIN-CYSTEINE METHYLTRANSFERASE"/>
    <property type="match status" value="1"/>
</dbReference>
<dbReference type="Pfam" id="PF02805">
    <property type="entry name" value="Ada_Zn_binding"/>
    <property type="match status" value="1"/>
</dbReference>
<dbReference type="InterPro" id="IPR014048">
    <property type="entry name" value="MethylDNA_cys_MeTrfase_DNA-bd"/>
</dbReference>
<keyword evidence="11" id="KW-0479">Metal-binding</keyword>
<protein>
    <recommendedName>
        <fullName evidence="3">methylated-DNA--[protein]-cysteine S-methyltransferase</fullName>
        <ecNumber evidence="3">2.1.1.63</ecNumber>
    </recommendedName>
</protein>
<dbReference type="GO" id="GO:0043565">
    <property type="term" value="F:sequence-specific DNA binding"/>
    <property type="evidence" value="ECO:0007669"/>
    <property type="project" value="InterPro"/>
</dbReference>
<dbReference type="Pfam" id="PF01035">
    <property type="entry name" value="DNA_binding_1"/>
    <property type="match status" value="1"/>
</dbReference>
<keyword evidence="7" id="KW-0010">Activator</keyword>
<keyword evidence="4" id="KW-0489">Methyltransferase</keyword>
<dbReference type="SUPFAM" id="SSF46767">
    <property type="entry name" value="Methylated DNA-protein cysteine methyltransferase, C-terminal domain"/>
    <property type="match status" value="1"/>
</dbReference>
<proteinExistence type="inferred from homology"/>
<organism evidence="13 14">
    <name type="scientific">Rhodophyticola porphyridii</name>
    <dbReference type="NCBI Taxonomy" id="1852017"/>
    <lineage>
        <taxon>Bacteria</taxon>
        <taxon>Pseudomonadati</taxon>
        <taxon>Pseudomonadota</taxon>
        <taxon>Alphaproteobacteria</taxon>
        <taxon>Rhodobacterales</taxon>
        <taxon>Roseobacteraceae</taxon>
        <taxon>Rhodophyticola</taxon>
    </lineage>
</organism>
<feature type="binding site" evidence="11">
    <location>
        <position position="71"/>
    </location>
    <ligand>
        <name>Zn(2+)</name>
        <dbReference type="ChEBI" id="CHEBI:29105"/>
    </ligand>
</feature>
<dbReference type="GO" id="GO:0032259">
    <property type="term" value="P:methylation"/>
    <property type="evidence" value="ECO:0007669"/>
    <property type="project" value="UniProtKB-KW"/>
</dbReference>
<keyword evidence="6" id="KW-0227">DNA damage</keyword>
<dbReference type="Gene3D" id="3.40.10.10">
    <property type="entry name" value="DNA Methylphosphotriester Repair Domain"/>
    <property type="match status" value="1"/>
</dbReference>
<dbReference type="EMBL" id="RCNT01000005">
    <property type="protein sequence ID" value="RMA41940.1"/>
    <property type="molecule type" value="Genomic_DNA"/>
</dbReference>
<feature type="binding site" evidence="11">
    <location>
        <position position="41"/>
    </location>
    <ligand>
        <name>Zn(2+)</name>
        <dbReference type="ChEBI" id="CHEBI:29105"/>
    </ligand>
</feature>
<comment type="caution">
    <text evidence="13">The sequence shown here is derived from an EMBL/GenBank/DDBJ whole genome shotgun (WGS) entry which is preliminary data.</text>
</comment>